<keyword evidence="1" id="KW-0472">Membrane</keyword>
<evidence type="ECO:0000313" key="2">
    <source>
        <dbReference type="EMBL" id="RKJ99301.1"/>
    </source>
</evidence>
<dbReference type="EMBL" id="NKDB02000001">
    <property type="protein sequence ID" value="RKJ99301.1"/>
    <property type="molecule type" value="Genomic_DNA"/>
</dbReference>
<reference evidence="2 3" key="1">
    <citation type="submission" date="2018-09" db="EMBL/GenBank/DDBJ databases">
        <title>Genome comparison of Alicycliphilus sp. BQ1, a polyurethanolytic bacterium, with its closest phylogenetic relatives Alicycliphilus denitrificans BC and K601, unable to attack polyurethane.</title>
        <authorList>
            <person name="Loza-Tavera H."/>
            <person name="Lozano L."/>
            <person name="Cevallos M."/>
            <person name="Maya-Lucas O."/>
            <person name="Garcia-Mena J."/>
            <person name="Hernandez J."/>
        </authorList>
    </citation>
    <scope>NUCLEOTIDE SEQUENCE [LARGE SCALE GENOMIC DNA]</scope>
    <source>
        <strain evidence="2 3">BQ1</strain>
    </source>
</reference>
<evidence type="ECO:0000256" key="1">
    <source>
        <dbReference type="SAM" id="Phobius"/>
    </source>
</evidence>
<proteinExistence type="predicted"/>
<sequence length="85" mass="8606">MVSRLLAAVFGGYLLASALAVFIAAALPEPRAEAVLAGVQWSFALYALAVVWAFSPVSPGRVWLGLLAPAAALAGAAALLARWGG</sequence>
<protein>
    <submittedName>
        <fullName evidence="2">DUF3649 domain-containing protein</fullName>
    </submittedName>
</protein>
<accession>A0A420KH98</accession>
<keyword evidence="1" id="KW-1133">Transmembrane helix</keyword>
<dbReference type="InterPro" id="IPR022109">
    <property type="entry name" value="DUF3649"/>
</dbReference>
<comment type="caution">
    <text evidence="2">The sequence shown here is derived from an EMBL/GenBank/DDBJ whole genome shotgun (WGS) entry which is preliminary data.</text>
</comment>
<dbReference type="Pfam" id="PF12365">
    <property type="entry name" value="DUF3649"/>
    <property type="match status" value="1"/>
</dbReference>
<dbReference type="AlphaFoldDB" id="A0A420KH98"/>
<organism evidence="2 3">
    <name type="scientific">Alicycliphilus denitrificans</name>
    <dbReference type="NCBI Taxonomy" id="179636"/>
    <lineage>
        <taxon>Bacteria</taxon>
        <taxon>Pseudomonadati</taxon>
        <taxon>Pseudomonadota</taxon>
        <taxon>Betaproteobacteria</taxon>
        <taxon>Burkholderiales</taxon>
        <taxon>Comamonadaceae</taxon>
        <taxon>Alicycliphilus</taxon>
    </lineage>
</organism>
<evidence type="ECO:0000313" key="3">
    <source>
        <dbReference type="Proteomes" id="UP000216225"/>
    </source>
</evidence>
<dbReference type="RefSeq" id="WP_094436056.1">
    <property type="nucleotide sequence ID" value="NZ_AP024172.1"/>
</dbReference>
<feature type="transmembrane region" description="Helical" evidence="1">
    <location>
        <begin position="34"/>
        <end position="54"/>
    </location>
</feature>
<keyword evidence="1" id="KW-0812">Transmembrane</keyword>
<feature type="transmembrane region" description="Helical" evidence="1">
    <location>
        <begin position="6"/>
        <end position="27"/>
    </location>
</feature>
<gene>
    <name evidence="2" type="ORF">CE154_006040</name>
</gene>
<name>A0A420KH98_9BURK</name>
<dbReference type="Proteomes" id="UP000216225">
    <property type="component" value="Unassembled WGS sequence"/>
</dbReference>
<feature type="transmembrane region" description="Helical" evidence="1">
    <location>
        <begin position="60"/>
        <end position="81"/>
    </location>
</feature>